<feature type="region of interest" description="Disordered" evidence="1">
    <location>
        <begin position="29"/>
        <end position="79"/>
    </location>
</feature>
<evidence type="ECO:0000256" key="1">
    <source>
        <dbReference type="SAM" id="MobiDB-lite"/>
    </source>
</evidence>
<sequence length="127" mass="13684">MEEISSDSPCSIHSEGAVVVRFWEKERAASLTTGERDSPNDLPSGRKGGTGWEKSSLLRNKDSGDKGEHHGSLGGSSLIDSAAPAAFVPACRQGRERPQLSRGCQIPFKFQSEQVAGRLALLFCCHQ</sequence>
<keyword evidence="3" id="KW-1185">Reference proteome</keyword>
<evidence type="ECO:0000313" key="3">
    <source>
        <dbReference type="Proteomes" id="UP001152622"/>
    </source>
</evidence>
<gene>
    <name evidence="2" type="ORF">SKAU_G00170800</name>
</gene>
<proteinExistence type="predicted"/>
<feature type="compositionally biased region" description="Basic and acidic residues" evidence="1">
    <location>
        <begin position="59"/>
        <end position="71"/>
    </location>
</feature>
<reference evidence="2" key="1">
    <citation type="journal article" date="2023" name="Science">
        <title>Genome structures resolve the early diversification of teleost fishes.</title>
        <authorList>
            <person name="Parey E."/>
            <person name="Louis A."/>
            <person name="Montfort J."/>
            <person name="Bouchez O."/>
            <person name="Roques C."/>
            <person name="Iampietro C."/>
            <person name="Lluch J."/>
            <person name="Castinel A."/>
            <person name="Donnadieu C."/>
            <person name="Desvignes T."/>
            <person name="Floi Bucao C."/>
            <person name="Jouanno E."/>
            <person name="Wen M."/>
            <person name="Mejri S."/>
            <person name="Dirks R."/>
            <person name="Jansen H."/>
            <person name="Henkel C."/>
            <person name="Chen W.J."/>
            <person name="Zahm M."/>
            <person name="Cabau C."/>
            <person name="Klopp C."/>
            <person name="Thompson A.W."/>
            <person name="Robinson-Rechavi M."/>
            <person name="Braasch I."/>
            <person name="Lecointre G."/>
            <person name="Bobe J."/>
            <person name="Postlethwait J.H."/>
            <person name="Berthelot C."/>
            <person name="Roest Crollius H."/>
            <person name="Guiguen Y."/>
        </authorList>
    </citation>
    <scope>NUCLEOTIDE SEQUENCE</scope>
    <source>
        <strain evidence="2">WJC10195</strain>
    </source>
</reference>
<accession>A0A9Q1J0P4</accession>
<protein>
    <submittedName>
        <fullName evidence="2">Uncharacterized protein</fullName>
    </submittedName>
</protein>
<feature type="compositionally biased region" description="Basic and acidic residues" evidence="1">
    <location>
        <begin position="29"/>
        <end position="39"/>
    </location>
</feature>
<evidence type="ECO:0000313" key="2">
    <source>
        <dbReference type="EMBL" id="KAJ8360555.1"/>
    </source>
</evidence>
<dbReference type="EMBL" id="JAINUF010000005">
    <property type="protein sequence ID" value="KAJ8360555.1"/>
    <property type="molecule type" value="Genomic_DNA"/>
</dbReference>
<organism evidence="2 3">
    <name type="scientific">Synaphobranchus kaupii</name>
    <name type="common">Kaup's arrowtooth eel</name>
    <dbReference type="NCBI Taxonomy" id="118154"/>
    <lineage>
        <taxon>Eukaryota</taxon>
        <taxon>Metazoa</taxon>
        <taxon>Chordata</taxon>
        <taxon>Craniata</taxon>
        <taxon>Vertebrata</taxon>
        <taxon>Euteleostomi</taxon>
        <taxon>Actinopterygii</taxon>
        <taxon>Neopterygii</taxon>
        <taxon>Teleostei</taxon>
        <taxon>Anguilliformes</taxon>
        <taxon>Synaphobranchidae</taxon>
        <taxon>Synaphobranchus</taxon>
    </lineage>
</organism>
<comment type="caution">
    <text evidence="2">The sequence shown here is derived from an EMBL/GenBank/DDBJ whole genome shotgun (WGS) entry which is preliminary data.</text>
</comment>
<dbReference type="Proteomes" id="UP001152622">
    <property type="component" value="Chromosome 5"/>
</dbReference>
<dbReference type="AlphaFoldDB" id="A0A9Q1J0P4"/>
<name>A0A9Q1J0P4_SYNKA</name>